<reference evidence="2 3" key="1">
    <citation type="submission" date="2024-10" db="EMBL/GenBank/DDBJ databases">
        <title>Updated reference genomes for cyclostephanoid diatoms.</title>
        <authorList>
            <person name="Roberts W.R."/>
            <person name="Alverson A.J."/>
        </authorList>
    </citation>
    <scope>NUCLEOTIDE SEQUENCE [LARGE SCALE GENOMIC DNA]</scope>
    <source>
        <strain evidence="2 3">AJA228-03</strain>
    </source>
</reference>
<protein>
    <recommendedName>
        <fullName evidence="1">Formiminotransferase N-terminal subdomain domain-containing protein</fullName>
    </recommendedName>
</protein>
<dbReference type="Gene3D" id="3.30.990.10">
    <property type="entry name" value="Formiminotransferase, N-terminal subdomain"/>
    <property type="match status" value="1"/>
</dbReference>
<name>A0ABD3RII7_9STRA</name>
<gene>
    <name evidence="2" type="ORF">ACHAXA_010297</name>
</gene>
<dbReference type="Proteomes" id="UP001530377">
    <property type="component" value="Unassembled WGS sequence"/>
</dbReference>
<dbReference type="InterPro" id="IPR037064">
    <property type="entry name" value="Formiminotransferase_N_sf"/>
</dbReference>
<dbReference type="SMART" id="SM01222">
    <property type="entry name" value="FTCD_N"/>
    <property type="match status" value="1"/>
</dbReference>
<dbReference type="PANTHER" id="PTHR12234:SF1">
    <property type="entry name" value="FORMIMINOTRANSFERASE N-TERMINAL SUBDOMAIN-CONTAINING PROTEIN"/>
    <property type="match status" value="1"/>
</dbReference>
<evidence type="ECO:0000259" key="1">
    <source>
        <dbReference type="SMART" id="SM01222"/>
    </source>
</evidence>
<dbReference type="InterPro" id="IPR022384">
    <property type="entry name" value="FormiminoTrfase_cat_dom_sf"/>
</dbReference>
<dbReference type="InterPro" id="IPR012886">
    <property type="entry name" value="Formiminotransferase_N"/>
</dbReference>
<evidence type="ECO:0000313" key="3">
    <source>
        <dbReference type="Proteomes" id="UP001530377"/>
    </source>
</evidence>
<accession>A0ABD3RII7</accession>
<dbReference type="AlphaFoldDB" id="A0ABD3RII7"/>
<dbReference type="SUPFAM" id="SSF55116">
    <property type="entry name" value="Formiminotransferase domain of formiminotransferase-cyclodeaminase"/>
    <property type="match status" value="1"/>
</dbReference>
<proteinExistence type="predicted"/>
<dbReference type="PANTHER" id="PTHR12234">
    <property type="entry name" value="FORMIMINOTRANSFERASE-CYCLODEAMINASE"/>
    <property type="match status" value="1"/>
</dbReference>
<dbReference type="EMBL" id="JALLPB020000255">
    <property type="protein sequence ID" value="KAL3811521.1"/>
    <property type="molecule type" value="Genomic_DNA"/>
</dbReference>
<dbReference type="InterPro" id="IPR051623">
    <property type="entry name" value="FTCD"/>
</dbReference>
<sequence>MSTKSIVACNIYITASALHRTTLLRLLRSAQERCGQLRRQNNYGWVSKVTAPVGIIHAYADIPYDRSSFHLAGCSDCVSKVASELICTAINDIDVDVGNGPTEDDDCRHPFVGLVDHVSVMPLAPLSQNHSSVENRPNDCEAAANAAREIGRQISKTNLVNVHYYGVACPQNTPLAKVRRESTSFFNSGGAVDRSQNGKKNDLEMNALSTLPNVARKGDTVVGTPINFVENFNIRLTPNVKFGQAKTLTRFLRGRNISERGYGVAGVEALTLAYTMDEFHGDRVYEVACNLTKPKENGGVREVRAQLDKWIDIQRRQSSIKTSDEKYFVDVAYRVGTTEEQCRRVLFQGKEHGVGSMPNNETFWEEHDKEVLSKFEEFLSG</sequence>
<organism evidence="2 3">
    <name type="scientific">Cyclostephanos tholiformis</name>
    <dbReference type="NCBI Taxonomy" id="382380"/>
    <lineage>
        <taxon>Eukaryota</taxon>
        <taxon>Sar</taxon>
        <taxon>Stramenopiles</taxon>
        <taxon>Ochrophyta</taxon>
        <taxon>Bacillariophyta</taxon>
        <taxon>Coscinodiscophyceae</taxon>
        <taxon>Thalassiosirophycidae</taxon>
        <taxon>Stephanodiscales</taxon>
        <taxon>Stephanodiscaceae</taxon>
        <taxon>Cyclostephanos</taxon>
    </lineage>
</organism>
<dbReference type="Pfam" id="PF07837">
    <property type="entry name" value="FTCD_N"/>
    <property type="match status" value="1"/>
</dbReference>
<comment type="caution">
    <text evidence="2">The sequence shown here is derived from an EMBL/GenBank/DDBJ whole genome shotgun (WGS) entry which is preliminary data.</text>
</comment>
<keyword evidence="3" id="KW-1185">Reference proteome</keyword>
<feature type="domain" description="Formiminotransferase N-terminal subdomain" evidence="1">
    <location>
        <begin position="5"/>
        <end position="226"/>
    </location>
</feature>
<evidence type="ECO:0000313" key="2">
    <source>
        <dbReference type="EMBL" id="KAL3811521.1"/>
    </source>
</evidence>